<dbReference type="PROSITE" id="PS01278">
    <property type="entry name" value="MTTASE_RADICAL"/>
    <property type="match status" value="1"/>
</dbReference>
<dbReference type="PROSITE" id="PS51449">
    <property type="entry name" value="MTTASE_N"/>
    <property type="match status" value="1"/>
</dbReference>
<dbReference type="Gene3D" id="3.40.50.12160">
    <property type="entry name" value="Methylthiotransferase, N-terminal domain"/>
    <property type="match status" value="1"/>
</dbReference>
<evidence type="ECO:0000256" key="9">
    <source>
        <dbReference type="ARBA" id="ARBA00033765"/>
    </source>
</evidence>
<dbReference type="Pfam" id="PF00919">
    <property type="entry name" value="UPF0004"/>
    <property type="match status" value="1"/>
</dbReference>
<dbReference type="GO" id="GO:0051539">
    <property type="term" value="F:4 iron, 4 sulfur cluster binding"/>
    <property type="evidence" value="ECO:0007669"/>
    <property type="project" value="UniProtKB-KW"/>
</dbReference>
<keyword evidence="6" id="KW-0479">Metal-binding</keyword>
<dbReference type="InterPro" id="IPR005839">
    <property type="entry name" value="Methylthiotransferase"/>
</dbReference>
<dbReference type="GO" id="GO:0005829">
    <property type="term" value="C:cytosol"/>
    <property type="evidence" value="ECO:0007669"/>
    <property type="project" value="TreeGrafter"/>
</dbReference>
<name>A0A2M8ESZ5_9BACT</name>
<feature type="non-terminal residue" evidence="15">
    <location>
        <position position="333"/>
    </location>
</feature>
<evidence type="ECO:0000256" key="4">
    <source>
        <dbReference type="ARBA" id="ARBA00022679"/>
    </source>
</evidence>
<evidence type="ECO:0000259" key="14">
    <source>
        <dbReference type="PROSITE" id="PS51918"/>
    </source>
</evidence>
<dbReference type="SFLD" id="SFLDS00029">
    <property type="entry name" value="Radical_SAM"/>
    <property type="match status" value="1"/>
</dbReference>
<dbReference type="CDD" id="cd01335">
    <property type="entry name" value="Radical_SAM"/>
    <property type="match status" value="1"/>
</dbReference>
<evidence type="ECO:0000259" key="13">
    <source>
        <dbReference type="PROSITE" id="PS51449"/>
    </source>
</evidence>
<evidence type="ECO:0000256" key="10">
    <source>
        <dbReference type="ARBA" id="ARBA00068570"/>
    </source>
</evidence>
<dbReference type="PROSITE" id="PS51918">
    <property type="entry name" value="RADICAL_SAM"/>
    <property type="match status" value="1"/>
</dbReference>
<dbReference type="NCBIfam" id="TIGR00089">
    <property type="entry name" value="MiaB/RimO family radical SAM methylthiotransferase"/>
    <property type="match status" value="1"/>
</dbReference>
<dbReference type="GO" id="GO:0035597">
    <property type="term" value="F:tRNA-2-methylthio-N(6)-dimethylallyladenosine(37) synthase activity"/>
    <property type="evidence" value="ECO:0007669"/>
    <property type="project" value="UniProtKB-EC"/>
</dbReference>
<evidence type="ECO:0000256" key="5">
    <source>
        <dbReference type="ARBA" id="ARBA00022691"/>
    </source>
</evidence>
<dbReference type="InterPro" id="IPR020612">
    <property type="entry name" value="Methylthiotransferase_CS"/>
</dbReference>
<dbReference type="SFLD" id="SFLDG01061">
    <property type="entry name" value="methylthiotransferase"/>
    <property type="match status" value="1"/>
</dbReference>
<evidence type="ECO:0000313" key="15">
    <source>
        <dbReference type="EMBL" id="PJC28242.1"/>
    </source>
</evidence>
<dbReference type="PANTHER" id="PTHR43020:SF2">
    <property type="entry name" value="MITOCHONDRIAL TRNA METHYLTHIOTRANSFERASE CDK5RAP1"/>
    <property type="match status" value="1"/>
</dbReference>
<keyword evidence="3" id="KW-0004">4Fe-4S</keyword>
<keyword evidence="8" id="KW-0411">Iron-sulfur</keyword>
<evidence type="ECO:0000256" key="7">
    <source>
        <dbReference type="ARBA" id="ARBA00023004"/>
    </source>
</evidence>
<dbReference type="GO" id="GO:0046872">
    <property type="term" value="F:metal ion binding"/>
    <property type="evidence" value="ECO:0007669"/>
    <property type="project" value="UniProtKB-KW"/>
</dbReference>
<evidence type="ECO:0000256" key="6">
    <source>
        <dbReference type="ARBA" id="ARBA00022723"/>
    </source>
</evidence>
<keyword evidence="5" id="KW-0949">S-adenosyl-L-methionine</keyword>
<proteinExistence type="predicted"/>
<comment type="cofactor">
    <cofactor evidence="1">
        <name>[4Fe-4S] cluster</name>
        <dbReference type="ChEBI" id="CHEBI:49883"/>
    </cofactor>
</comment>
<dbReference type="NCBIfam" id="TIGR01574">
    <property type="entry name" value="miaB-methiolase"/>
    <property type="match status" value="1"/>
</dbReference>
<dbReference type="FunFam" id="3.80.30.20:FF:000001">
    <property type="entry name" value="tRNA-2-methylthio-N(6)-dimethylallyladenosine synthase 2"/>
    <property type="match status" value="1"/>
</dbReference>
<dbReference type="EC" id="2.8.4.3" evidence="9"/>
<dbReference type="InterPro" id="IPR007197">
    <property type="entry name" value="rSAM"/>
</dbReference>
<evidence type="ECO:0000256" key="3">
    <source>
        <dbReference type="ARBA" id="ARBA00022485"/>
    </source>
</evidence>
<dbReference type="Proteomes" id="UP000229816">
    <property type="component" value="Unassembled WGS sequence"/>
</dbReference>
<evidence type="ECO:0000256" key="1">
    <source>
        <dbReference type="ARBA" id="ARBA00001966"/>
    </source>
</evidence>
<dbReference type="InterPro" id="IPR058240">
    <property type="entry name" value="rSAM_sf"/>
</dbReference>
<protein>
    <recommendedName>
        <fullName evidence="10">tRNA-2-methylthio-N(6)-dimethylallyladenosine synthase</fullName>
        <ecNumber evidence="9">2.8.4.3</ecNumber>
    </recommendedName>
    <alternativeName>
        <fullName evidence="12">(Dimethylallyl)adenosine tRNA methylthiotransferase MiaB</fullName>
    </alternativeName>
    <alternativeName>
        <fullName evidence="11">tRNA-i(6)A37 methylthiotransferase</fullName>
    </alternativeName>
</protein>
<feature type="domain" description="Radical SAM core" evidence="14">
    <location>
        <begin position="127"/>
        <end position="333"/>
    </location>
</feature>
<dbReference type="SUPFAM" id="SSF102114">
    <property type="entry name" value="Radical SAM enzymes"/>
    <property type="match status" value="1"/>
</dbReference>
<dbReference type="Gene3D" id="3.80.30.20">
    <property type="entry name" value="tm_1862 like domain"/>
    <property type="match status" value="1"/>
</dbReference>
<keyword evidence="7" id="KW-0408">Iron</keyword>
<dbReference type="Pfam" id="PF04055">
    <property type="entry name" value="Radical_SAM"/>
    <property type="match status" value="1"/>
</dbReference>
<accession>A0A2M8ESZ5</accession>
<dbReference type="InterPro" id="IPR038135">
    <property type="entry name" value="Methylthiotransferase_N_sf"/>
</dbReference>
<dbReference type="AlphaFoldDB" id="A0A2M8ESZ5"/>
<dbReference type="SMART" id="SM00729">
    <property type="entry name" value="Elp3"/>
    <property type="match status" value="1"/>
</dbReference>
<evidence type="ECO:0000256" key="2">
    <source>
        <dbReference type="ARBA" id="ARBA00003234"/>
    </source>
</evidence>
<sequence length="333" mass="37823">MPKRKAYFIKTFGCQANEADSEKLAAVFEKKGYKLAKQIGKADVIIINTCSVRESAENRVFGLINNLSKLKIENCKLKIVLTGCMVGSAVGERRRYSMAELRRKLPQVDEFMTIEELVGSEKITPKYREKTHAFVPITEGCDHFCSYCVVPYARGKEKSRPFEEIICEVNGLAKRGYKEITLLGQNVNSYGKDFNDLNHQSETTFARLLKQLQKIKGIKKISFITSNPWDLTDEIIEAMKLPKIDRYLHLPVQSGDDGILKKMNRPYTSKQYIKLVEKIRKEIPNIQIATDIIVGFPGESKKAFENTVKLCKKVGFNKAYIAKYSPRPGTAAF</sequence>
<keyword evidence="4 15" id="KW-0808">Transferase</keyword>
<dbReference type="PANTHER" id="PTHR43020">
    <property type="entry name" value="CDK5 REGULATORY SUBUNIT-ASSOCIATED PROTEIN 1"/>
    <property type="match status" value="1"/>
</dbReference>
<feature type="domain" description="MTTase N-terminal" evidence="13">
    <location>
        <begin position="5"/>
        <end position="129"/>
    </location>
</feature>
<dbReference type="EMBL" id="PFSF01000025">
    <property type="protein sequence ID" value="PJC28242.1"/>
    <property type="molecule type" value="Genomic_DNA"/>
</dbReference>
<reference evidence="16" key="1">
    <citation type="submission" date="2017-09" db="EMBL/GenBank/DDBJ databases">
        <title>Depth-based differentiation of microbial function through sediment-hosted aquifers and enrichment of novel symbionts in the deep terrestrial subsurface.</title>
        <authorList>
            <person name="Probst A.J."/>
            <person name="Ladd B."/>
            <person name="Jarett J.K."/>
            <person name="Geller-Mcgrath D.E."/>
            <person name="Sieber C.M.K."/>
            <person name="Emerson J.B."/>
            <person name="Anantharaman K."/>
            <person name="Thomas B.C."/>
            <person name="Malmstrom R."/>
            <person name="Stieglmeier M."/>
            <person name="Klingl A."/>
            <person name="Woyke T."/>
            <person name="Ryan C.M."/>
            <person name="Banfield J.F."/>
        </authorList>
    </citation>
    <scope>NUCLEOTIDE SEQUENCE [LARGE SCALE GENOMIC DNA]</scope>
</reference>
<dbReference type="FunFam" id="3.40.50.12160:FF:000003">
    <property type="entry name" value="CDK5 regulatory subunit-associated protein 1"/>
    <property type="match status" value="1"/>
</dbReference>
<comment type="function">
    <text evidence="2">Catalyzes the methylthiolation of N6-(dimethylallyl)adenosine (i(6)A), leading to the formation of 2-methylthio-N6-(dimethylallyl)adenosine (ms(2)i(6)A) at position 37 in tRNAs that read codons beginning with uridine.</text>
</comment>
<evidence type="ECO:0000256" key="12">
    <source>
        <dbReference type="ARBA" id="ARBA00081141"/>
    </source>
</evidence>
<gene>
    <name evidence="15" type="primary">miaB</name>
    <name evidence="15" type="ORF">CO054_01215</name>
</gene>
<dbReference type="SFLD" id="SFLDG01082">
    <property type="entry name" value="B12-binding_domain_containing"/>
    <property type="match status" value="1"/>
</dbReference>
<dbReference type="InterPro" id="IPR023404">
    <property type="entry name" value="rSAM_horseshoe"/>
</dbReference>
<dbReference type="InterPro" id="IPR006638">
    <property type="entry name" value="Elp3/MiaA/NifB-like_rSAM"/>
</dbReference>
<organism evidence="15 16">
    <name type="scientific">Candidatus Shapirobacteria bacterium CG_4_9_14_0_2_um_filter_39_11</name>
    <dbReference type="NCBI Taxonomy" id="1974478"/>
    <lineage>
        <taxon>Bacteria</taxon>
        <taxon>Candidatus Shapironibacteriota</taxon>
    </lineage>
</organism>
<evidence type="ECO:0000313" key="16">
    <source>
        <dbReference type="Proteomes" id="UP000229816"/>
    </source>
</evidence>
<evidence type="ECO:0000256" key="8">
    <source>
        <dbReference type="ARBA" id="ARBA00023014"/>
    </source>
</evidence>
<comment type="caution">
    <text evidence="15">The sequence shown here is derived from an EMBL/GenBank/DDBJ whole genome shotgun (WGS) entry which is preliminary data.</text>
</comment>
<evidence type="ECO:0000256" key="11">
    <source>
        <dbReference type="ARBA" id="ARBA00080698"/>
    </source>
</evidence>
<dbReference type="InterPro" id="IPR013848">
    <property type="entry name" value="Methylthiotransferase_N"/>
</dbReference>